<organism evidence="7 8">
    <name type="scientific">Frankia casuarinae (strain DSM 45818 / CECT 9043 / HFP020203 / CcI3)</name>
    <dbReference type="NCBI Taxonomy" id="106370"/>
    <lineage>
        <taxon>Bacteria</taxon>
        <taxon>Bacillati</taxon>
        <taxon>Actinomycetota</taxon>
        <taxon>Actinomycetes</taxon>
        <taxon>Frankiales</taxon>
        <taxon>Frankiaceae</taxon>
        <taxon>Frankia</taxon>
    </lineage>
</organism>
<dbReference type="AlphaFoldDB" id="Q2JBE6"/>
<comment type="similarity">
    <text evidence="1">Belongs to the AfsR/DnrI/RedD regulatory family.</text>
</comment>
<evidence type="ECO:0000259" key="5">
    <source>
        <dbReference type="SMART" id="SM00862"/>
    </source>
</evidence>
<evidence type="ECO:0000259" key="4">
    <source>
        <dbReference type="SMART" id="SM00382"/>
    </source>
</evidence>
<dbReference type="Gene3D" id="3.40.50.300">
    <property type="entry name" value="P-loop containing nucleotide triphosphate hydrolases"/>
    <property type="match status" value="1"/>
</dbReference>
<feature type="region of interest" description="Disordered" evidence="3">
    <location>
        <begin position="1124"/>
        <end position="1161"/>
    </location>
</feature>
<dbReference type="EMBL" id="CP000249">
    <property type="protein sequence ID" value="ABD11396.1"/>
    <property type="molecule type" value="Genomic_DNA"/>
</dbReference>
<gene>
    <name evidence="7" type="ordered locus">Francci3_2022</name>
</gene>
<evidence type="ECO:0000256" key="2">
    <source>
        <dbReference type="ARBA" id="ARBA00023125"/>
    </source>
</evidence>
<feature type="compositionally biased region" description="Basic and acidic residues" evidence="3">
    <location>
        <begin position="1124"/>
        <end position="1141"/>
    </location>
</feature>
<dbReference type="Pfam" id="PF13401">
    <property type="entry name" value="AAA_22"/>
    <property type="match status" value="1"/>
</dbReference>
<dbReference type="SUPFAM" id="SSF46894">
    <property type="entry name" value="C-terminal effector domain of the bipartite response regulators"/>
    <property type="match status" value="1"/>
</dbReference>
<name>Q2JBE6_FRACC</name>
<dbReference type="Proteomes" id="UP000001937">
    <property type="component" value="Chromosome"/>
</dbReference>
<dbReference type="InterPro" id="IPR003593">
    <property type="entry name" value="AAA+_ATPase"/>
</dbReference>
<dbReference type="GO" id="GO:0003677">
    <property type="term" value="F:DNA binding"/>
    <property type="evidence" value="ECO:0007669"/>
    <property type="project" value="UniProtKB-KW"/>
</dbReference>
<dbReference type="KEGG" id="fra:Francci3_2022"/>
<dbReference type="SMART" id="SM00382">
    <property type="entry name" value="AAA"/>
    <property type="match status" value="1"/>
</dbReference>
<dbReference type="SUPFAM" id="SSF52540">
    <property type="entry name" value="P-loop containing nucleoside triphosphate hydrolases"/>
    <property type="match status" value="1"/>
</dbReference>
<dbReference type="PANTHER" id="PTHR47691:SF3">
    <property type="entry name" value="HTH-TYPE TRANSCRIPTIONAL REGULATOR RV0890C-RELATED"/>
    <property type="match status" value="1"/>
</dbReference>
<evidence type="ECO:0000256" key="1">
    <source>
        <dbReference type="ARBA" id="ARBA00005820"/>
    </source>
</evidence>
<evidence type="ECO:0000256" key="3">
    <source>
        <dbReference type="SAM" id="MobiDB-lite"/>
    </source>
</evidence>
<keyword evidence="2" id="KW-0238">DNA-binding</keyword>
<dbReference type="SUPFAM" id="SSF48452">
    <property type="entry name" value="TPR-like"/>
    <property type="match status" value="2"/>
</dbReference>
<evidence type="ECO:0000313" key="7">
    <source>
        <dbReference type="EMBL" id="ABD11396.1"/>
    </source>
</evidence>
<sequence>MSLDRGTGPGNAPGDVRIVPGCRSRLIRVVVSLMLLDGVRWEGTPVMGDRPRALLAALASEPGRPVRAQRLAEMIWGEGSLANPAKGLQVVVSRTRAACGAGAVVRDGDGYRLGLLPTQVDSCLLGRLVAEAAELVAVDPRAAVERARAALDLGAALPPVPVNGSGPLAGVRRAAGRDLAAARLLLARATSRTGEHAKALGLLEAAHAQQPDDEDLLVDLLRSEAAVRGPAAALGRFERYRRDLRERLGTSPGETLTRVQRDLLALDRPVRGGIRYDATPLLGRQHDVERLRALLDRSRVVSIVGPGGLGKTRLAHLLARDSTLPVVHVVHLVGVAAPEDLIGEVGSALGVRDSIGDRRVLTPAQRADLRARIAARLARGPGLLLLDNCEHLVAEVAELVAFLVTATADLRVLTTSRAPLAIGAERVYLLGELVRADAVELFSQRATAARPTVRLDREVVGRIVDRLDGLPLAIELAAARVRAMSVEDVDRRLADRFALLRGGDRAAPDRHRTLLAVIDWSWNLLAEPERRSLRRLALFPDGFTLEAAEEILAAPGPADEAAGSDPVNAVDAVQNLVEQSLLSVREPAGGVRYRMLETVREFGRLRLAESGEQVAARRAQRDWAVGYATRHGVGLVTERQFAAIDAIAAEETNLADELRDAVADGDTETVVRLLAVLGMFWAIRGEHLRMSVLIDAVTAMLSGWTPQPAAAQAAVAAGTAMATVAIFVGDGLLPAPIRELLERLGPEAAGDPWLANTARVLLALDPAQPTDTETQLVRLADGADRHLRLVCLVWLAHLHENAGEALASAAAAEQTLALATPREGPWLTAMVHTRLAELTMRRGDFAVARSHAQAALPVLERLGARDDVAQLRVLLAFDAVNGGRLDAAEEYLAQIDPSDGAVYGGPMMAAIGRAELAIVRGDTAVGLRQHLDAAAGMRALRWPGVATTGVEPWVLAGDAVALAAFAWHAASADDLATGHDLFRASLVRCADALRRSRATIDYPACGTLLFAFGVWGLRDGRPAGMPAGMTVREAVQLLALAKRFSYIATIPSLGWARVEALAERRAPGALPAARSDAEARRPAQLFDEACILVERLAERLADLPPGRDGASPGHGLQVPLVADDRHRQEDHDHGETGEQRPADLPGEHAVVGQVPRGGDQV</sequence>
<dbReference type="InterPro" id="IPR027417">
    <property type="entry name" value="P-loop_NTPase"/>
</dbReference>
<dbReference type="PRINTS" id="PR00364">
    <property type="entry name" value="DISEASERSIST"/>
</dbReference>
<feature type="domain" description="Bacterial transcriptional activator" evidence="6">
    <location>
        <begin position="120"/>
        <end position="264"/>
    </location>
</feature>
<dbReference type="Gene3D" id="1.25.40.10">
    <property type="entry name" value="Tetratricopeptide repeat domain"/>
    <property type="match status" value="1"/>
</dbReference>
<protein>
    <submittedName>
        <fullName evidence="7">Transcriptional regulator, winged helix family</fullName>
    </submittedName>
</protein>
<dbReference type="eggNOG" id="COG3903">
    <property type="taxonomic scope" value="Bacteria"/>
</dbReference>
<dbReference type="PANTHER" id="PTHR47691">
    <property type="entry name" value="REGULATOR-RELATED"/>
    <property type="match status" value="1"/>
</dbReference>
<dbReference type="InterPro" id="IPR001867">
    <property type="entry name" value="OmpR/PhoB-type_DNA-bd"/>
</dbReference>
<dbReference type="InterPro" id="IPR011990">
    <property type="entry name" value="TPR-like_helical_dom_sf"/>
</dbReference>
<dbReference type="InterPro" id="IPR036388">
    <property type="entry name" value="WH-like_DNA-bd_sf"/>
</dbReference>
<dbReference type="InterPro" id="IPR049945">
    <property type="entry name" value="AAA_22"/>
</dbReference>
<dbReference type="SMART" id="SM00862">
    <property type="entry name" value="Trans_reg_C"/>
    <property type="match status" value="1"/>
</dbReference>
<dbReference type="GO" id="GO:0016887">
    <property type="term" value="F:ATP hydrolysis activity"/>
    <property type="evidence" value="ECO:0007669"/>
    <property type="project" value="InterPro"/>
</dbReference>
<dbReference type="Pfam" id="PF03704">
    <property type="entry name" value="BTAD"/>
    <property type="match status" value="1"/>
</dbReference>
<keyword evidence="8" id="KW-1185">Reference proteome</keyword>
<dbReference type="SMART" id="SM01043">
    <property type="entry name" value="BTAD"/>
    <property type="match status" value="1"/>
</dbReference>
<accession>Q2JBE6</accession>
<evidence type="ECO:0000259" key="6">
    <source>
        <dbReference type="SMART" id="SM01043"/>
    </source>
</evidence>
<proteinExistence type="inferred from homology"/>
<dbReference type="InterPro" id="IPR016032">
    <property type="entry name" value="Sig_transdc_resp-reg_C-effctor"/>
</dbReference>
<dbReference type="STRING" id="106370.Francci3_2022"/>
<reference evidence="7 8" key="1">
    <citation type="journal article" date="2007" name="Genome Res.">
        <title>Genome characteristics of facultatively symbiotic Frankia sp. strains reflect host range and host plant biogeography.</title>
        <authorList>
            <person name="Normand P."/>
            <person name="Lapierre P."/>
            <person name="Tisa L.S."/>
            <person name="Gogarten J.P."/>
            <person name="Alloisio N."/>
            <person name="Bagnarol E."/>
            <person name="Bassi C.A."/>
            <person name="Berry A.M."/>
            <person name="Bickhart D.M."/>
            <person name="Choisne N."/>
            <person name="Couloux A."/>
            <person name="Cournoyer B."/>
            <person name="Cruveiller S."/>
            <person name="Daubin V."/>
            <person name="Demange N."/>
            <person name="Francino M.P."/>
            <person name="Goltsman E."/>
            <person name="Huang Y."/>
            <person name="Kopp O.R."/>
            <person name="Labarre L."/>
            <person name="Lapidus A."/>
            <person name="Lavire C."/>
            <person name="Marechal J."/>
            <person name="Martinez M."/>
            <person name="Mastronunzio J.E."/>
            <person name="Mullin B.C."/>
            <person name="Niemann J."/>
            <person name="Pujic P."/>
            <person name="Rawnsley T."/>
            <person name="Rouy Z."/>
            <person name="Schenowitz C."/>
            <person name="Sellstedt A."/>
            <person name="Tavares F."/>
            <person name="Tomkins J.P."/>
            <person name="Vallenet D."/>
            <person name="Valverde C."/>
            <person name="Wall L.G."/>
            <person name="Wang Y."/>
            <person name="Medigue C."/>
            <person name="Benson D.R."/>
        </authorList>
    </citation>
    <scope>NUCLEOTIDE SEQUENCE [LARGE SCALE GENOMIC DNA]</scope>
    <source>
        <strain evidence="8">DSM 45818 / CECT 9043 / CcI3</strain>
    </source>
</reference>
<dbReference type="InterPro" id="IPR005158">
    <property type="entry name" value="BTAD"/>
</dbReference>
<dbReference type="GO" id="GO:0006355">
    <property type="term" value="P:regulation of DNA-templated transcription"/>
    <property type="evidence" value="ECO:0007669"/>
    <property type="project" value="InterPro"/>
</dbReference>
<dbReference type="eggNOG" id="COG3947">
    <property type="taxonomic scope" value="Bacteria"/>
</dbReference>
<dbReference type="Gene3D" id="1.10.10.10">
    <property type="entry name" value="Winged helix-like DNA-binding domain superfamily/Winged helix DNA-binding domain"/>
    <property type="match status" value="1"/>
</dbReference>
<dbReference type="GO" id="GO:0000160">
    <property type="term" value="P:phosphorelay signal transduction system"/>
    <property type="evidence" value="ECO:0007669"/>
    <property type="project" value="InterPro"/>
</dbReference>
<evidence type="ECO:0000313" key="8">
    <source>
        <dbReference type="Proteomes" id="UP000001937"/>
    </source>
</evidence>
<feature type="domain" description="OmpR/PhoB-type" evidence="5">
    <location>
        <begin position="43"/>
        <end position="113"/>
    </location>
</feature>
<dbReference type="HOGENOM" id="CLU_004665_1_1_11"/>
<feature type="domain" description="AAA+ ATPase" evidence="4">
    <location>
        <begin position="297"/>
        <end position="433"/>
    </location>
</feature>